<name>A0A5E4F4L2_PRUDU</name>
<feature type="region of interest" description="Disordered" evidence="1">
    <location>
        <begin position="1"/>
        <end position="50"/>
    </location>
</feature>
<proteinExistence type="predicted"/>
<reference evidence="3" key="1">
    <citation type="journal article" date="2020" name="Plant J.">
        <title>Transposons played a major role in the diversification between the closely related almond and peach genomes: results from the almond genome sequence.</title>
        <authorList>
            <person name="Alioto T."/>
            <person name="Alexiou K.G."/>
            <person name="Bardil A."/>
            <person name="Barteri F."/>
            <person name="Castanera R."/>
            <person name="Cruz F."/>
            <person name="Dhingra A."/>
            <person name="Duval H."/>
            <person name="Fernandez I Marti A."/>
            <person name="Frias L."/>
            <person name="Galan B."/>
            <person name="Garcia J.L."/>
            <person name="Howad W."/>
            <person name="Gomez-Garrido J."/>
            <person name="Gut M."/>
            <person name="Julca I."/>
            <person name="Morata J."/>
            <person name="Puigdomenech P."/>
            <person name="Ribeca P."/>
            <person name="Rubio Cabetas M.J."/>
            <person name="Vlasova A."/>
            <person name="Wirthensohn M."/>
            <person name="Garcia-Mas J."/>
            <person name="Gabaldon T."/>
            <person name="Casacuberta J.M."/>
            <person name="Arus P."/>
        </authorList>
    </citation>
    <scope>NUCLEOTIDE SEQUENCE [LARGE SCALE GENOMIC DNA]</scope>
    <source>
        <strain evidence="3">cv. Texas</strain>
    </source>
</reference>
<dbReference type="EMBL" id="CABIKO010000064">
    <property type="protein sequence ID" value="VVA22766.1"/>
    <property type="molecule type" value="Genomic_DNA"/>
</dbReference>
<evidence type="ECO:0000313" key="2">
    <source>
        <dbReference type="EMBL" id="VVA22766.1"/>
    </source>
</evidence>
<dbReference type="Gramene" id="VVA22766">
    <property type="protein sequence ID" value="VVA22766"/>
    <property type="gene ID" value="Prudul26B021372"/>
</dbReference>
<dbReference type="InParanoid" id="A0A5E4F4L2"/>
<dbReference type="Proteomes" id="UP000327085">
    <property type="component" value="Chromosome 4"/>
</dbReference>
<organism evidence="2 3">
    <name type="scientific">Prunus dulcis</name>
    <name type="common">Almond</name>
    <name type="synonym">Amygdalus dulcis</name>
    <dbReference type="NCBI Taxonomy" id="3755"/>
    <lineage>
        <taxon>Eukaryota</taxon>
        <taxon>Viridiplantae</taxon>
        <taxon>Streptophyta</taxon>
        <taxon>Embryophyta</taxon>
        <taxon>Tracheophyta</taxon>
        <taxon>Spermatophyta</taxon>
        <taxon>Magnoliopsida</taxon>
        <taxon>eudicotyledons</taxon>
        <taxon>Gunneridae</taxon>
        <taxon>Pentapetalae</taxon>
        <taxon>rosids</taxon>
        <taxon>fabids</taxon>
        <taxon>Rosales</taxon>
        <taxon>Rosaceae</taxon>
        <taxon>Amygdaloideae</taxon>
        <taxon>Amygdaleae</taxon>
        <taxon>Prunus</taxon>
    </lineage>
</organism>
<protein>
    <submittedName>
        <fullName evidence="2">PREDICTED: LOC105632949 isoform</fullName>
    </submittedName>
</protein>
<evidence type="ECO:0000256" key="1">
    <source>
        <dbReference type="SAM" id="MobiDB-lite"/>
    </source>
</evidence>
<feature type="compositionally biased region" description="Polar residues" evidence="1">
    <location>
        <begin position="1"/>
        <end position="12"/>
    </location>
</feature>
<dbReference type="AlphaFoldDB" id="A0A5E4F4L2"/>
<gene>
    <name evidence="2" type="ORF">ALMOND_2B021372</name>
</gene>
<accession>A0A5E4F4L2</accession>
<evidence type="ECO:0000313" key="3">
    <source>
        <dbReference type="Proteomes" id="UP000327085"/>
    </source>
</evidence>
<sequence length="170" mass="18960">MSQADQGNNIIPVQSKRGRPRKHPQPNNSGHNPAGIGINSPPPTAPPGFEKRVLRTTDMRVGSVVCAFIDAELDGGSYPHVLAENGVGPGDPVIRRNEIIQMFMVHQLVFHQLLLHQMDQWLKPEAEKIRVNQPSIEALLQAEARSMILPEMPFEELVTELVKRIHDPFS</sequence>